<sequence>MCLFILDLALPGSIRIVIRFSKGRMITMVEMSIYDFMTLPSWGDANIVKEAHQLPTSILKRVLRNTSAPAAEGTHVHVPTPDEIIVAKPDHLLAKKSKILVKRKAHSSLVVPSEPFQPARRRRFRKKTSEDGVSAPTMEKSEGVDKADMDDFCTELKDSMQRDKGTSVRDVSAPSLRIGKRLGSPPRLLGYYFLQTISCSAATGFSGKGGAEVMRRQLDHLDVLARNALARDEEYNQIPNDDFGTASRSEEIDILFFPLAPSPYVMPYPFEGESLPEYTKEQWDRAHALEDNTLCSEIFKDPDVCRRALDQTITPVELKRIESLLPFELSN</sequence>
<keyword evidence="3" id="KW-1185">Reference proteome</keyword>
<reference evidence="2" key="2">
    <citation type="submission" date="2022-01" db="EMBL/GenBank/DDBJ databases">
        <authorList>
            <person name="Yamashiro T."/>
            <person name="Shiraishi A."/>
            <person name="Satake H."/>
            <person name="Nakayama K."/>
        </authorList>
    </citation>
    <scope>NUCLEOTIDE SEQUENCE</scope>
</reference>
<dbReference type="EMBL" id="BQNB010021074">
    <property type="protein sequence ID" value="GJU02573.1"/>
    <property type="molecule type" value="Genomic_DNA"/>
</dbReference>
<organism evidence="2 3">
    <name type="scientific">Tanacetum coccineum</name>
    <dbReference type="NCBI Taxonomy" id="301880"/>
    <lineage>
        <taxon>Eukaryota</taxon>
        <taxon>Viridiplantae</taxon>
        <taxon>Streptophyta</taxon>
        <taxon>Embryophyta</taxon>
        <taxon>Tracheophyta</taxon>
        <taxon>Spermatophyta</taxon>
        <taxon>Magnoliopsida</taxon>
        <taxon>eudicotyledons</taxon>
        <taxon>Gunneridae</taxon>
        <taxon>Pentapetalae</taxon>
        <taxon>asterids</taxon>
        <taxon>campanulids</taxon>
        <taxon>Asterales</taxon>
        <taxon>Asteraceae</taxon>
        <taxon>Asteroideae</taxon>
        <taxon>Anthemideae</taxon>
        <taxon>Anthemidinae</taxon>
        <taxon>Tanacetum</taxon>
    </lineage>
</organism>
<evidence type="ECO:0000256" key="1">
    <source>
        <dbReference type="SAM" id="MobiDB-lite"/>
    </source>
</evidence>
<protein>
    <submittedName>
        <fullName evidence="2">Uncharacterized protein</fullName>
    </submittedName>
</protein>
<evidence type="ECO:0000313" key="3">
    <source>
        <dbReference type="Proteomes" id="UP001151760"/>
    </source>
</evidence>
<name>A0ABQ5IQN5_9ASTR</name>
<proteinExistence type="predicted"/>
<dbReference type="Proteomes" id="UP001151760">
    <property type="component" value="Unassembled WGS sequence"/>
</dbReference>
<accession>A0ABQ5IQN5</accession>
<feature type="region of interest" description="Disordered" evidence="1">
    <location>
        <begin position="120"/>
        <end position="142"/>
    </location>
</feature>
<evidence type="ECO:0000313" key="2">
    <source>
        <dbReference type="EMBL" id="GJU02573.1"/>
    </source>
</evidence>
<comment type="caution">
    <text evidence="2">The sequence shown here is derived from an EMBL/GenBank/DDBJ whole genome shotgun (WGS) entry which is preliminary data.</text>
</comment>
<reference evidence="2" key="1">
    <citation type="journal article" date="2022" name="Int. J. Mol. Sci.">
        <title>Draft Genome of Tanacetum Coccineum: Genomic Comparison of Closely Related Tanacetum-Family Plants.</title>
        <authorList>
            <person name="Yamashiro T."/>
            <person name="Shiraishi A."/>
            <person name="Nakayama K."/>
            <person name="Satake H."/>
        </authorList>
    </citation>
    <scope>NUCLEOTIDE SEQUENCE</scope>
</reference>
<gene>
    <name evidence="2" type="ORF">Tco_1112911</name>
</gene>